<evidence type="ECO:0000313" key="6">
    <source>
        <dbReference type="Proteomes" id="UP000823863"/>
    </source>
</evidence>
<evidence type="ECO:0000313" key="5">
    <source>
        <dbReference type="EMBL" id="HJC67220.1"/>
    </source>
</evidence>
<protein>
    <submittedName>
        <fullName evidence="5">BlaI/MecI/CopY family transcriptional regulator</fullName>
    </submittedName>
</protein>
<accession>A0A9D2PWC9</accession>
<dbReference type="InterPro" id="IPR036390">
    <property type="entry name" value="WH_DNA-bd_sf"/>
</dbReference>
<organism evidence="5 6">
    <name type="scientific">Candidatus Enterocloster excrementigallinarum</name>
    <dbReference type="NCBI Taxonomy" id="2838558"/>
    <lineage>
        <taxon>Bacteria</taxon>
        <taxon>Bacillati</taxon>
        <taxon>Bacillota</taxon>
        <taxon>Clostridia</taxon>
        <taxon>Lachnospirales</taxon>
        <taxon>Lachnospiraceae</taxon>
        <taxon>Enterocloster</taxon>
    </lineage>
</organism>
<dbReference type="GO" id="GO:0045892">
    <property type="term" value="P:negative regulation of DNA-templated transcription"/>
    <property type="evidence" value="ECO:0007669"/>
    <property type="project" value="InterPro"/>
</dbReference>
<dbReference type="GO" id="GO:0003677">
    <property type="term" value="F:DNA binding"/>
    <property type="evidence" value="ECO:0007669"/>
    <property type="project" value="UniProtKB-KW"/>
</dbReference>
<reference evidence="5" key="1">
    <citation type="journal article" date="2021" name="PeerJ">
        <title>Extensive microbial diversity within the chicken gut microbiome revealed by metagenomics and culture.</title>
        <authorList>
            <person name="Gilroy R."/>
            <person name="Ravi A."/>
            <person name="Getino M."/>
            <person name="Pursley I."/>
            <person name="Horton D.L."/>
            <person name="Alikhan N.F."/>
            <person name="Baker D."/>
            <person name="Gharbi K."/>
            <person name="Hall N."/>
            <person name="Watson M."/>
            <person name="Adriaenssens E.M."/>
            <person name="Foster-Nyarko E."/>
            <person name="Jarju S."/>
            <person name="Secka A."/>
            <person name="Antonio M."/>
            <person name="Oren A."/>
            <person name="Chaudhuri R.R."/>
            <person name="La Ragione R."/>
            <person name="Hildebrand F."/>
            <person name="Pallen M.J."/>
        </authorList>
    </citation>
    <scope>NUCLEOTIDE SEQUENCE</scope>
    <source>
        <strain evidence="5">CHK198-12963</strain>
    </source>
</reference>
<dbReference type="Proteomes" id="UP000823863">
    <property type="component" value="Unassembled WGS sequence"/>
</dbReference>
<dbReference type="InterPro" id="IPR036388">
    <property type="entry name" value="WH-like_DNA-bd_sf"/>
</dbReference>
<evidence type="ECO:0000256" key="1">
    <source>
        <dbReference type="ARBA" id="ARBA00011046"/>
    </source>
</evidence>
<dbReference type="InterPro" id="IPR005650">
    <property type="entry name" value="BlaI_family"/>
</dbReference>
<comment type="similarity">
    <text evidence="1">Belongs to the BlaI transcriptional regulatory family.</text>
</comment>
<dbReference type="Pfam" id="PF03965">
    <property type="entry name" value="Penicillinase_R"/>
    <property type="match status" value="1"/>
</dbReference>
<keyword evidence="2" id="KW-0805">Transcription regulation</keyword>
<dbReference type="EMBL" id="DWWB01000060">
    <property type="protein sequence ID" value="HJC67220.1"/>
    <property type="molecule type" value="Genomic_DNA"/>
</dbReference>
<reference evidence="5" key="2">
    <citation type="submission" date="2021-04" db="EMBL/GenBank/DDBJ databases">
        <authorList>
            <person name="Gilroy R."/>
        </authorList>
    </citation>
    <scope>NUCLEOTIDE SEQUENCE</scope>
    <source>
        <strain evidence="5">CHK198-12963</strain>
    </source>
</reference>
<comment type="caution">
    <text evidence="5">The sequence shown here is derived from an EMBL/GenBank/DDBJ whole genome shotgun (WGS) entry which is preliminary data.</text>
</comment>
<evidence type="ECO:0000256" key="3">
    <source>
        <dbReference type="ARBA" id="ARBA00023125"/>
    </source>
</evidence>
<dbReference type="SUPFAM" id="SSF46785">
    <property type="entry name" value="Winged helix' DNA-binding domain"/>
    <property type="match status" value="1"/>
</dbReference>
<evidence type="ECO:0000256" key="4">
    <source>
        <dbReference type="ARBA" id="ARBA00023163"/>
    </source>
</evidence>
<dbReference type="Gene3D" id="1.10.10.10">
    <property type="entry name" value="Winged helix-like DNA-binding domain superfamily/Winged helix DNA-binding domain"/>
    <property type="match status" value="1"/>
</dbReference>
<gene>
    <name evidence="5" type="ORF">H9931_10980</name>
</gene>
<proteinExistence type="inferred from homology"/>
<keyword evidence="4" id="KW-0804">Transcription</keyword>
<sequence>MKNLMKERIQNGELKRLSNMELQFMRFIRKHPEGVSSETIYEHFPQPRGTKSTVLYNISEKGYVEKVQQGLHHFYRALVKEAYRQPQHPILPPFSRRRNPST</sequence>
<keyword evidence="3" id="KW-0238">DNA-binding</keyword>
<name>A0A9D2PWC9_9FIRM</name>
<dbReference type="AlphaFoldDB" id="A0A9D2PWC9"/>
<evidence type="ECO:0000256" key="2">
    <source>
        <dbReference type="ARBA" id="ARBA00023015"/>
    </source>
</evidence>